<sequence length="169" mass="20329">MSEKHELSDTYFMQYEDRKMKKWMTAFSIGELTNAINKTKNEARKDISRLRQQDLLYIEKCLEVSINQNKVLEIQLNSRDHLGRVRDHVIGTFRGFADLDTIIINTTKEGEQYDQYIDFTDIRHIIIHNYNKWFTPKIDQDPFEEIELEITPEIDEFYDEYFNDGDFIE</sequence>
<dbReference type="OrthoDB" id="1644322at2"/>
<gene>
    <name evidence="1" type="ORF">BCR25_04030</name>
</gene>
<accession>A0A1E5GVR1</accession>
<evidence type="ECO:0000313" key="1">
    <source>
        <dbReference type="EMBL" id="OEG16772.1"/>
    </source>
</evidence>
<dbReference type="Proteomes" id="UP000095094">
    <property type="component" value="Unassembled WGS sequence"/>
</dbReference>
<proteinExistence type="predicted"/>
<reference evidence="2" key="1">
    <citation type="submission" date="2016-09" db="EMBL/GenBank/DDBJ databases">
        <authorList>
            <person name="Gulvik C.A."/>
        </authorList>
    </citation>
    <scope>NUCLEOTIDE SEQUENCE [LARGE SCALE GENOMIC DNA]</scope>
    <source>
        <strain evidence="2">LMG 8895</strain>
    </source>
</reference>
<dbReference type="EMBL" id="MIJY01000012">
    <property type="protein sequence ID" value="OEG16772.1"/>
    <property type="molecule type" value="Genomic_DNA"/>
</dbReference>
<name>A0A1E5GVR1_9ENTE</name>
<comment type="caution">
    <text evidence="1">The sequence shown here is derived from an EMBL/GenBank/DDBJ whole genome shotgun (WGS) entry which is preliminary data.</text>
</comment>
<dbReference type="RefSeq" id="WP_069663169.1">
    <property type="nucleotide sequence ID" value="NZ_JBHUJJ010000001.1"/>
</dbReference>
<protein>
    <submittedName>
        <fullName evidence="1">Uncharacterized protein</fullName>
    </submittedName>
</protein>
<evidence type="ECO:0000313" key="2">
    <source>
        <dbReference type="Proteomes" id="UP000095094"/>
    </source>
</evidence>
<dbReference type="AlphaFoldDB" id="A0A1E5GVR1"/>
<organism evidence="1 2">
    <name type="scientific">Enterococcus termitis</name>
    <dbReference type="NCBI Taxonomy" id="332950"/>
    <lineage>
        <taxon>Bacteria</taxon>
        <taxon>Bacillati</taxon>
        <taxon>Bacillota</taxon>
        <taxon>Bacilli</taxon>
        <taxon>Lactobacillales</taxon>
        <taxon>Enterococcaceae</taxon>
        <taxon>Enterococcus</taxon>
    </lineage>
</organism>
<keyword evidence="2" id="KW-1185">Reference proteome</keyword>